<feature type="domain" description="Peptidase M16 C-terminal" evidence="4">
    <location>
        <begin position="239"/>
        <end position="415"/>
    </location>
</feature>
<dbReference type="Pfam" id="PF05193">
    <property type="entry name" value="Peptidase_M16_C"/>
    <property type="match status" value="2"/>
</dbReference>
<feature type="domain" description="Peptidase M16 N-terminal" evidence="3">
    <location>
        <begin position="557"/>
        <end position="668"/>
    </location>
</feature>
<keyword evidence="2" id="KW-0732">Signal</keyword>
<feature type="domain" description="Peptidase M16 N-terminal" evidence="3">
    <location>
        <begin position="83"/>
        <end position="201"/>
    </location>
</feature>
<evidence type="ECO:0000259" key="3">
    <source>
        <dbReference type="Pfam" id="PF00675"/>
    </source>
</evidence>
<evidence type="ECO:0000259" key="4">
    <source>
        <dbReference type="Pfam" id="PF05193"/>
    </source>
</evidence>
<dbReference type="Gene3D" id="3.30.830.10">
    <property type="entry name" value="Metalloenzyme, LuxS/M16 peptidase-like"/>
    <property type="match status" value="4"/>
</dbReference>
<dbReference type="PANTHER" id="PTHR11851">
    <property type="entry name" value="METALLOPROTEASE"/>
    <property type="match status" value="1"/>
</dbReference>
<dbReference type="InterPro" id="IPR011765">
    <property type="entry name" value="Pept_M16_N"/>
</dbReference>
<comment type="caution">
    <text evidence="5">The sequence shown here is derived from an EMBL/GenBank/DDBJ whole genome shotgun (WGS) entry which is preliminary data.</text>
</comment>
<dbReference type="Proteomes" id="UP001222770">
    <property type="component" value="Unassembled WGS sequence"/>
</dbReference>
<feature type="region of interest" description="Disordered" evidence="1">
    <location>
        <begin position="483"/>
        <end position="508"/>
    </location>
</feature>
<reference evidence="5 6" key="1">
    <citation type="submission" date="2023-03" db="EMBL/GenBank/DDBJ databases">
        <title>Novosphingobium cyanobacteriorum sp. nov., isolated from a eutrophic reservoir during the Microcystis bloom period.</title>
        <authorList>
            <person name="Kang M."/>
            <person name="Le V."/>
            <person name="Ko S.-R."/>
            <person name="Lee S.-A."/>
            <person name="Ahn C.-Y."/>
        </authorList>
    </citation>
    <scope>NUCLEOTIDE SEQUENCE [LARGE SCALE GENOMIC DNA]</scope>
    <source>
        <strain evidence="5 6">HBC54</strain>
    </source>
</reference>
<sequence length="976" mass="104398">MPNAILQGYPDRSPMRRFLSASLIALAVSACAHTPTPMAASAPPAPPPPAAAAPEVKPAPVADLVAAVNIPYERFTLPNGLTVLVHTDRKAPVVAVSVWYGVGSKHEPRGKTGFAHLYEHLMFYGTDNVPGDFFKPLTAAGATDMNGTTWFDRTNYYETVPTGALDRALMMESDRMGYLLRSVTQKRLDAQRSVVQNEKRQGDNSPYGLTEYEQFETLYPEGHPYHHSTIGSMADLDSASLADVKGWFRDHYGPNNALLVLAGDIDRATAEAKVAKWFGAIPPGPKVQPVSAPVPTLPAPVAKTIKDRVATTRVQRMWAIPGLDNPDYLPLQIGGLILGGLASSRLDDALVRQKQLAVGVSADAQVFAQAGQFIAQADVKPGQDVGAVNAALDAEIARLVNEGPTTDELERAATQYASNQIRALESVGGNTGKAPTLAEGLLYNGDPEHYRKELEAAARITPADVQRALKAWLTRPAFSLTIEPGNRTEGGENRGGDPGLAPSRGPGPVPAVNGTLAAKADRSALPPVGDVPALDFPAIERATLSNGMKVYFARRDAVPAVSVRLAFDAGFAADPKSALGTQSLLLSLMNEGTRDLDSSAFARARERLGARITGFASADWTAFQLDALTPNLAPSLNLLADYVRNPALDPAELERVRGQQLAAIDAEMNDPGAVAARVLYPVVYGPQHPYGIAPTGTGDPAVVKRLTRDDLIAFHAAWFRPDKASLFVVGNTTLAEATRLLERSFGDWKAPAMPAPAKDFSVPVPAASPRIILIDRPAAPQSMIIAAETVAARGTDDLVTLRSANDVLGGNFLSRLNTNIRETKGWSYGVFSQFNDRTGPLIYRIDAPVQTDKTGPAIAELRGEIERFLKPGGGVKPEELAWSTAGSARELPGMFETSGAVLDALAKIVTYQRPDDYYETLPARYRTMTTAEMDAALKKLVDPARLTWIVVGDAAKVKPQLQALGLPVEVQDVAGR</sequence>
<evidence type="ECO:0000256" key="1">
    <source>
        <dbReference type="SAM" id="MobiDB-lite"/>
    </source>
</evidence>
<dbReference type="SUPFAM" id="SSF63411">
    <property type="entry name" value="LuxS/MPP-like metallohydrolase"/>
    <property type="match status" value="4"/>
</dbReference>
<evidence type="ECO:0000313" key="6">
    <source>
        <dbReference type="Proteomes" id="UP001222770"/>
    </source>
</evidence>
<keyword evidence="6" id="KW-1185">Reference proteome</keyword>
<feature type="chain" id="PRO_5045132887" evidence="2">
    <location>
        <begin position="33"/>
        <end position="976"/>
    </location>
</feature>
<proteinExistence type="predicted"/>
<dbReference type="EMBL" id="JAROCY010000014">
    <property type="protein sequence ID" value="MDF8334545.1"/>
    <property type="molecule type" value="Genomic_DNA"/>
</dbReference>
<evidence type="ECO:0000313" key="5">
    <source>
        <dbReference type="EMBL" id="MDF8334545.1"/>
    </source>
</evidence>
<name>A0ABT6CN92_9SPHN</name>
<dbReference type="InterPro" id="IPR007863">
    <property type="entry name" value="Peptidase_M16_C"/>
</dbReference>
<dbReference type="InterPro" id="IPR050361">
    <property type="entry name" value="MPP/UQCRC_Complex"/>
</dbReference>
<dbReference type="Pfam" id="PF00675">
    <property type="entry name" value="Peptidase_M16"/>
    <property type="match status" value="2"/>
</dbReference>
<dbReference type="PANTHER" id="PTHR11851:SF224">
    <property type="entry name" value="PROCESSING PROTEASE"/>
    <property type="match status" value="1"/>
</dbReference>
<protein>
    <submittedName>
        <fullName evidence="5">Pitrilysin family protein</fullName>
    </submittedName>
</protein>
<evidence type="ECO:0000256" key="2">
    <source>
        <dbReference type="SAM" id="SignalP"/>
    </source>
</evidence>
<accession>A0ABT6CN92</accession>
<feature type="signal peptide" evidence="2">
    <location>
        <begin position="1"/>
        <end position="32"/>
    </location>
</feature>
<feature type="domain" description="Peptidase M16 C-terminal" evidence="4">
    <location>
        <begin position="706"/>
        <end position="880"/>
    </location>
</feature>
<gene>
    <name evidence="5" type="ORF">POM99_15160</name>
</gene>
<organism evidence="5 6">
    <name type="scientific">Novosphingobium cyanobacteriorum</name>
    <dbReference type="NCBI Taxonomy" id="3024215"/>
    <lineage>
        <taxon>Bacteria</taxon>
        <taxon>Pseudomonadati</taxon>
        <taxon>Pseudomonadota</taxon>
        <taxon>Alphaproteobacteria</taxon>
        <taxon>Sphingomonadales</taxon>
        <taxon>Sphingomonadaceae</taxon>
        <taxon>Novosphingobium</taxon>
    </lineage>
</organism>
<dbReference type="InterPro" id="IPR011249">
    <property type="entry name" value="Metalloenz_LuxS/M16"/>
</dbReference>